<reference evidence="2 3" key="1">
    <citation type="submission" date="2018-12" db="EMBL/GenBank/DDBJ databases">
        <title>Complete genome sequence of Streptomyces ficellus NRRL8067, the producer of ficellomycin, feldamycin and nojirimycin.</title>
        <authorList>
            <person name="Zhang H."/>
            <person name="Yue R."/>
            <person name="Liu Y."/>
            <person name="Li M."/>
            <person name="Mu H."/>
            <person name="Zhang J."/>
        </authorList>
    </citation>
    <scope>NUCLEOTIDE SEQUENCE [LARGE SCALE GENOMIC DNA]</scope>
    <source>
        <strain evidence="2 3">NRRL 8067</strain>
    </source>
</reference>
<dbReference type="EMBL" id="CP034279">
    <property type="protein sequence ID" value="QGV78176.1"/>
    <property type="molecule type" value="Genomic_DNA"/>
</dbReference>
<dbReference type="RefSeq" id="WP_156691986.1">
    <property type="nucleotide sequence ID" value="NZ_CP034279.1"/>
</dbReference>
<dbReference type="KEGG" id="sfic:EIZ62_07900"/>
<dbReference type="AlphaFoldDB" id="A0A6I6FP34"/>
<dbReference type="OrthoDB" id="4327011at2"/>
<evidence type="ECO:0000313" key="3">
    <source>
        <dbReference type="Proteomes" id="UP000422572"/>
    </source>
</evidence>
<gene>
    <name evidence="2" type="ORF">EIZ62_07900</name>
</gene>
<protein>
    <submittedName>
        <fullName evidence="2">Uncharacterized protein</fullName>
    </submittedName>
</protein>
<evidence type="ECO:0000313" key="2">
    <source>
        <dbReference type="EMBL" id="QGV78176.1"/>
    </source>
</evidence>
<organism evidence="2 3">
    <name type="scientific">Streptomyces ficellus</name>
    <dbReference type="NCBI Taxonomy" id="1977088"/>
    <lineage>
        <taxon>Bacteria</taxon>
        <taxon>Bacillati</taxon>
        <taxon>Actinomycetota</taxon>
        <taxon>Actinomycetes</taxon>
        <taxon>Kitasatosporales</taxon>
        <taxon>Streptomycetaceae</taxon>
        <taxon>Streptomyces</taxon>
    </lineage>
</organism>
<accession>A0A6I6FP34</accession>
<sequence>MDPALLSPFLPPGELSTRRESPSGGTKRCSVLVDGEVAFTASRIWWREGDSVSDVAAVHAKVEPGEATDGGKYLFSATGAVGRAEGCADATHPGQNLFTVVQVFAPDRGDRPAMERLMPAYTKAVERGNGCRRDAGTS</sequence>
<feature type="region of interest" description="Disordered" evidence="1">
    <location>
        <begin position="1"/>
        <end position="27"/>
    </location>
</feature>
<name>A0A6I6FP34_9ACTN</name>
<evidence type="ECO:0000256" key="1">
    <source>
        <dbReference type="SAM" id="MobiDB-lite"/>
    </source>
</evidence>
<dbReference type="Proteomes" id="UP000422572">
    <property type="component" value="Chromosome"/>
</dbReference>
<proteinExistence type="predicted"/>
<keyword evidence="3" id="KW-1185">Reference proteome</keyword>